<dbReference type="Pfam" id="PF03691">
    <property type="entry name" value="UPF0167"/>
    <property type="match status" value="1"/>
</dbReference>
<evidence type="ECO:0000313" key="3">
    <source>
        <dbReference type="Proteomes" id="UP001596409"/>
    </source>
</evidence>
<dbReference type="Proteomes" id="UP001596409">
    <property type="component" value="Unassembled WGS sequence"/>
</dbReference>
<organism evidence="2 3">
    <name type="scientific">Streptomyces viridiviolaceus</name>
    <dbReference type="NCBI Taxonomy" id="68282"/>
    <lineage>
        <taxon>Bacteria</taxon>
        <taxon>Bacillati</taxon>
        <taxon>Actinomycetota</taxon>
        <taxon>Actinomycetes</taxon>
        <taxon>Kitasatosporales</taxon>
        <taxon>Streptomycetaceae</taxon>
        <taxon>Streptomyces</taxon>
    </lineage>
</organism>
<dbReference type="InterPro" id="IPR005363">
    <property type="entry name" value="UPF0167"/>
</dbReference>
<keyword evidence="3" id="KW-1185">Reference proteome</keyword>
<evidence type="ECO:0000256" key="1">
    <source>
        <dbReference type="ARBA" id="ARBA00008525"/>
    </source>
</evidence>
<protein>
    <submittedName>
        <fullName evidence="2">CbrC family protein</fullName>
    </submittedName>
</protein>
<accession>A0ABW2E150</accession>
<evidence type="ECO:0000313" key="2">
    <source>
        <dbReference type="EMBL" id="MFC7013855.1"/>
    </source>
</evidence>
<reference evidence="3" key="1">
    <citation type="journal article" date="2019" name="Int. J. Syst. Evol. Microbiol.">
        <title>The Global Catalogue of Microorganisms (GCM) 10K type strain sequencing project: providing services to taxonomists for standard genome sequencing and annotation.</title>
        <authorList>
            <consortium name="The Broad Institute Genomics Platform"/>
            <consortium name="The Broad Institute Genome Sequencing Center for Infectious Disease"/>
            <person name="Wu L."/>
            <person name="Ma J."/>
        </authorList>
    </citation>
    <scope>NUCLEOTIDE SEQUENCE [LARGE SCALE GENOMIC DNA]</scope>
    <source>
        <strain evidence="3">JCM 4855</strain>
    </source>
</reference>
<sequence length="279" mass="29706">MGSGIYVYRFRDGGIVPVEEALVREVLEPYAPYEVPGEEHVAWVRAADGSEADVSVDHGVSFARPGSGVLDIVAELARRTGAAVLPAGVEGAIVTSESDRQHLPQALRESAFVVPPPGLTGRAIGLVIRPRPEPRTRPVLPPFPYLPDPVASGAVVAADERCACCGHDQGWLCTVPALGRDGQDVPEGRLCPYCVAFGTAARRHGLYFNEVLPDQVPGAVAARIRERTPGLPGRGRRPWPAHCRDGALFVGTVTDDGRTADRSFRCRSCDSPVADTVCG</sequence>
<name>A0ABW2E150_9ACTN</name>
<dbReference type="EMBL" id="JBHSYM010000040">
    <property type="protein sequence ID" value="MFC7013855.1"/>
    <property type="molecule type" value="Genomic_DNA"/>
</dbReference>
<comment type="caution">
    <text evidence="2">The sequence shown here is derived from an EMBL/GenBank/DDBJ whole genome shotgun (WGS) entry which is preliminary data.</text>
</comment>
<gene>
    <name evidence="2" type="ORF">ACFQMH_19425</name>
</gene>
<proteinExistence type="inferred from homology"/>
<dbReference type="RefSeq" id="WP_189879888.1">
    <property type="nucleotide sequence ID" value="NZ_BMWA01000037.1"/>
</dbReference>
<comment type="similarity">
    <text evidence="1">Belongs to the UPF0167 family.</text>
</comment>